<keyword evidence="9" id="KW-1185">Reference proteome</keyword>
<dbReference type="Proteomes" id="UP000001460">
    <property type="component" value="Unassembled WGS sequence"/>
</dbReference>
<evidence type="ECO:0000256" key="6">
    <source>
        <dbReference type="ARBA" id="ARBA00023306"/>
    </source>
</evidence>
<evidence type="ECO:0000256" key="2">
    <source>
        <dbReference type="ARBA" id="ARBA00022737"/>
    </source>
</evidence>
<dbReference type="GO" id="GO:0016567">
    <property type="term" value="P:protein ubiquitination"/>
    <property type="evidence" value="ECO:0007669"/>
    <property type="project" value="TreeGrafter"/>
</dbReference>
<dbReference type="InterPro" id="IPR011990">
    <property type="entry name" value="TPR-like_helical_dom_sf"/>
</dbReference>
<dbReference type="AlphaFoldDB" id="B6AG80"/>
<evidence type="ECO:0000256" key="4">
    <source>
        <dbReference type="ARBA" id="ARBA00022786"/>
    </source>
</evidence>
<dbReference type="RefSeq" id="XP_002141570.1">
    <property type="nucleotide sequence ID" value="XM_002141534.1"/>
</dbReference>
<keyword evidence="1" id="KW-0132">Cell division</keyword>
<gene>
    <name evidence="8" type="ORF">CMU_000910</name>
</gene>
<dbReference type="GO" id="GO:0031145">
    <property type="term" value="P:anaphase-promoting complex-dependent catabolic process"/>
    <property type="evidence" value="ECO:0007669"/>
    <property type="project" value="TreeGrafter"/>
</dbReference>
<dbReference type="STRING" id="441375.B6AG80"/>
<proteinExistence type="predicted"/>
<dbReference type="GeneID" id="6996619"/>
<dbReference type="eggNOG" id="KOG1173">
    <property type="taxonomic scope" value="Eukaryota"/>
</dbReference>
<accession>B6AG80</accession>
<dbReference type="GO" id="GO:0005737">
    <property type="term" value="C:cytoplasm"/>
    <property type="evidence" value="ECO:0007669"/>
    <property type="project" value="TreeGrafter"/>
</dbReference>
<dbReference type="PROSITE" id="PS50005">
    <property type="entry name" value="TPR"/>
    <property type="match status" value="1"/>
</dbReference>
<evidence type="ECO:0000313" key="8">
    <source>
        <dbReference type="EMBL" id="EEA07221.1"/>
    </source>
</evidence>
<name>B6AG80_CRYMR</name>
<dbReference type="OrthoDB" id="10006270at2759"/>
<dbReference type="GO" id="GO:0045842">
    <property type="term" value="P:positive regulation of mitotic metaphase/anaphase transition"/>
    <property type="evidence" value="ECO:0007669"/>
    <property type="project" value="TreeGrafter"/>
</dbReference>
<keyword evidence="2" id="KW-0677">Repeat</keyword>
<evidence type="ECO:0000313" key="9">
    <source>
        <dbReference type="Proteomes" id="UP000001460"/>
    </source>
</evidence>
<evidence type="ECO:0000256" key="3">
    <source>
        <dbReference type="ARBA" id="ARBA00022776"/>
    </source>
</evidence>
<evidence type="ECO:0000256" key="1">
    <source>
        <dbReference type="ARBA" id="ARBA00022618"/>
    </source>
</evidence>
<dbReference type="SMART" id="SM00028">
    <property type="entry name" value="TPR"/>
    <property type="match status" value="4"/>
</dbReference>
<dbReference type="VEuPathDB" id="CryptoDB:CMU_000910"/>
<keyword evidence="4" id="KW-0833">Ubl conjugation pathway</keyword>
<reference evidence="8" key="1">
    <citation type="submission" date="2008-06" db="EMBL/GenBank/DDBJ databases">
        <authorList>
            <person name="Lorenzi H."/>
            <person name="Inman J."/>
            <person name="Miller J."/>
            <person name="Schobel S."/>
            <person name="Amedeo P."/>
            <person name="Caler E.V."/>
            <person name="da Silva J."/>
        </authorList>
    </citation>
    <scope>NUCLEOTIDE SEQUENCE [LARGE SCALE GENOMIC DNA]</scope>
    <source>
        <strain evidence="8">RN66</strain>
    </source>
</reference>
<keyword evidence="6" id="KW-0131">Cell cycle</keyword>
<feature type="repeat" description="TPR" evidence="7">
    <location>
        <begin position="343"/>
        <end position="376"/>
    </location>
</feature>
<keyword evidence="3" id="KW-0498">Mitosis</keyword>
<dbReference type="PANTHER" id="PTHR12558:SF9">
    <property type="entry name" value="CELL DIVISION CYCLE PROTEIN 16 HOMOLOG"/>
    <property type="match status" value="1"/>
</dbReference>
<dbReference type="GO" id="GO:0005680">
    <property type="term" value="C:anaphase-promoting complex"/>
    <property type="evidence" value="ECO:0007669"/>
    <property type="project" value="TreeGrafter"/>
</dbReference>
<evidence type="ECO:0000256" key="7">
    <source>
        <dbReference type="PROSITE-ProRule" id="PRU00339"/>
    </source>
</evidence>
<dbReference type="Gene3D" id="1.25.40.10">
    <property type="entry name" value="Tetratricopeptide repeat domain"/>
    <property type="match status" value="1"/>
</dbReference>
<protein>
    <submittedName>
        <fullName evidence="8">TPR repeat-containing protein</fullName>
    </submittedName>
</protein>
<dbReference type="GO" id="GO:0051301">
    <property type="term" value="P:cell division"/>
    <property type="evidence" value="ECO:0007669"/>
    <property type="project" value="UniProtKB-KW"/>
</dbReference>
<evidence type="ECO:0000256" key="5">
    <source>
        <dbReference type="ARBA" id="ARBA00022803"/>
    </source>
</evidence>
<dbReference type="Pfam" id="PF13432">
    <property type="entry name" value="TPR_16"/>
    <property type="match status" value="1"/>
</dbReference>
<dbReference type="InterPro" id="IPR019734">
    <property type="entry name" value="TPR_rpt"/>
</dbReference>
<dbReference type="PANTHER" id="PTHR12558">
    <property type="entry name" value="CELL DIVISION CYCLE 16,23,27"/>
    <property type="match status" value="1"/>
</dbReference>
<dbReference type="EMBL" id="DS989732">
    <property type="protein sequence ID" value="EEA07221.1"/>
    <property type="molecule type" value="Genomic_DNA"/>
</dbReference>
<organism evidence="8 9">
    <name type="scientific">Cryptosporidium muris (strain RN66)</name>
    <dbReference type="NCBI Taxonomy" id="441375"/>
    <lineage>
        <taxon>Eukaryota</taxon>
        <taxon>Sar</taxon>
        <taxon>Alveolata</taxon>
        <taxon>Apicomplexa</taxon>
        <taxon>Conoidasida</taxon>
        <taxon>Coccidia</taxon>
        <taxon>Eucoccidiorida</taxon>
        <taxon>Eimeriorina</taxon>
        <taxon>Cryptosporidiidae</taxon>
        <taxon>Cryptosporidium</taxon>
    </lineage>
</organism>
<sequence length="583" mass="68969">MSNVLENNDFLLERHLSSEEKYTYSRHLLKLINGSMELRNWHRGEKFCTILRSINPDHDECSVKWCECLFQLGDYHAVLRIVNEEYIEKLDNKIWIKIPLLIFKADSEFNIGQHTLCAETLNSTLKYIKHLEILQNLEYKEELLLKQYTTRILLLQSRIYELNNMISKVITTLEYILLKYDYLNIQTIKKIFCTYFLTKQQKINIFNKWIVNIPNNFRWISDIVSLRILYDHWNQDRKFEDLFFNKKEINFEEINKSLLYEILGNIPQYVFNTCFFREHRICLLWNIGKLSTLINELSQLNPINLISQDKIIVIYACALTECKDTGSILKLSQIVNKKAPLSAISLFIMGCYYFNQNLYSKAIHLYRKTIEKEPGFFEAYLALGHSLAMDNNYDQALAIYESLQKNWKGSYLGVFYQGIEYMRNKKLDLAYEFLKKSYQLAPYDPYVLNEYGILLFNNKNFVEASSIFRQALQNCDTDHFTKRDLYYKIQANLGLSLVWSYIYTSSCTEDNILDEAINCLNRYIKVHHLKTSPSIKLGLAISLHLRAYFEEASKLYLSLMSEQYFNSQLLQLLHSMCIDCNIS</sequence>
<keyword evidence="5 7" id="KW-0802">TPR repeat</keyword>
<dbReference type="SUPFAM" id="SSF48452">
    <property type="entry name" value="TPR-like"/>
    <property type="match status" value="2"/>
</dbReference>